<feature type="domain" description="PAS" evidence="11">
    <location>
        <begin position="368"/>
        <end position="411"/>
    </location>
</feature>
<dbReference type="SUPFAM" id="SSF55874">
    <property type="entry name" value="ATPase domain of HSP90 chaperone/DNA topoisomerase II/histidine kinase"/>
    <property type="match status" value="1"/>
</dbReference>
<keyword evidence="5" id="KW-0547">Nucleotide-binding</keyword>
<feature type="domain" description="PAC" evidence="12">
    <location>
        <begin position="586"/>
        <end position="639"/>
    </location>
</feature>
<dbReference type="Gene3D" id="1.10.287.130">
    <property type="match status" value="1"/>
</dbReference>
<dbReference type="InterPro" id="IPR003661">
    <property type="entry name" value="HisK_dim/P_dom"/>
</dbReference>
<dbReference type="InterPro" id="IPR013767">
    <property type="entry name" value="PAS_fold"/>
</dbReference>
<dbReference type="Gene3D" id="3.30.450.20">
    <property type="entry name" value="PAS domain"/>
    <property type="match status" value="2"/>
</dbReference>
<dbReference type="SUPFAM" id="SSF55785">
    <property type="entry name" value="PYP-like sensor domain (PAS domain)"/>
    <property type="match status" value="2"/>
</dbReference>
<proteinExistence type="predicted"/>
<comment type="catalytic activity">
    <reaction evidence="1">
        <text>ATP + protein L-histidine = ADP + protein N-phospho-L-histidine.</text>
        <dbReference type="EC" id="2.7.13.3"/>
    </reaction>
</comment>
<sequence>MLWLCWSAVLAVPPQQPAPAQIMLLASYHAGMVWSDDQAAAVSARLQDAGVPVELHRDFLDAKRVALTPAYLQAFEAMLLHKYAGHPPRLMLALDDDALDLVLRLRQRHFPGVPILFSGVAASRQAELAAAGQISGVFDDVDQAQNLRLMLSLLPQVRRVWLIHDQSRTAEVQLAGLAAMQGLPRGLEFVHLSQLSVAEIQARLRQLNTADLVLALPFNVDREGRLLSHEEAADLWAAASQAPVVVSRDVSMRPGVLGGLLMTGREQGNQLGRLAVQALQGRALEAMPMQAGRGVPTFDARQLRRWKLSDADLPAQAVLLNREPDAWTALREYGGWLASLFGSLLVIIFLLVRDLRARKRANEALSQSTSNYTALFNSSNDSILVRDGADLRLLEANPRFLSLFGYAADEVRALAPGELCSGVPPYTAGEIERRLQLAKTEGTQTFAWQSRRKDGSLFWSEVSISCYRRGEQLRLVSTTRDVTERKLLETQSQAFQNLITQMFQNLPVAVLAVDTQHRVTFWNAEMERLTGRSAEEMVGSTEVWQGVYNQPRPVLVDAVLEGWDAAALARLYTSEVHASELVPGALESEGLFAATDRRPERWLRFCAAPLRDADGRLLGGIESIIDFTRLKQAQFELEQLNEELEQRVDARSRELKLAMGQLLQSEKLAALGSLVAGVAHELNTPIGNAVSSASTLTAVARELGADLQSGAARRSEVLAKIERLREAGELTQRNAERAAKLISEFKLVAVDQTSMRRREFDLLDLARDTLAMLAPTLRGTGCRTVLDIPPGIVMDSYPGALEQIITNLAGNAVLHGFASVDAGTLRLSAHVDAETVVLQVSDDGRGMDAETSRHVFEPFFTTAMGRGGSGLGLYVVYNLATGALGGSIKLFTAPGEGSCFELRLPQRARAVPQAGMPA</sequence>
<dbReference type="Gene3D" id="3.30.565.10">
    <property type="entry name" value="Histidine kinase-like ATPase, C-terminal domain"/>
    <property type="match status" value="1"/>
</dbReference>
<evidence type="ECO:0000313" key="14">
    <source>
        <dbReference type="Proteomes" id="UP001606302"/>
    </source>
</evidence>
<evidence type="ECO:0000259" key="10">
    <source>
        <dbReference type="PROSITE" id="PS50109"/>
    </source>
</evidence>
<keyword evidence="3" id="KW-0597">Phosphoprotein</keyword>
<dbReference type="Pfam" id="PF02518">
    <property type="entry name" value="HATPase_c"/>
    <property type="match status" value="1"/>
</dbReference>
<keyword evidence="8" id="KW-0902">Two-component regulatory system</keyword>
<dbReference type="Pfam" id="PF00989">
    <property type="entry name" value="PAS"/>
    <property type="match status" value="1"/>
</dbReference>
<dbReference type="InterPro" id="IPR036890">
    <property type="entry name" value="HATPase_C_sf"/>
</dbReference>
<evidence type="ECO:0000256" key="9">
    <source>
        <dbReference type="SAM" id="Coils"/>
    </source>
</evidence>
<evidence type="ECO:0000256" key="3">
    <source>
        <dbReference type="ARBA" id="ARBA00022553"/>
    </source>
</evidence>
<keyword evidence="9" id="KW-0175">Coiled coil</keyword>
<evidence type="ECO:0000256" key="4">
    <source>
        <dbReference type="ARBA" id="ARBA00022679"/>
    </source>
</evidence>
<comment type="caution">
    <text evidence="13">The sequence shown here is derived from an EMBL/GenBank/DDBJ whole genome shotgun (WGS) entry which is preliminary data.</text>
</comment>
<dbReference type="PANTHER" id="PTHR43065:SF47">
    <property type="match status" value="1"/>
</dbReference>
<organism evidence="13 14">
    <name type="scientific">Pelomonas lactea</name>
    <dbReference type="NCBI Taxonomy" id="3299030"/>
    <lineage>
        <taxon>Bacteria</taxon>
        <taxon>Pseudomonadati</taxon>
        <taxon>Pseudomonadota</taxon>
        <taxon>Betaproteobacteria</taxon>
        <taxon>Burkholderiales</taxon>
        <taxon>Sphaerotilaceae</taxon>
        <taxon>Roseateles</taxon>
    </lineage>
</organism>
<reference evidence="13 14" key="1">
    <citation type="submission" date="2024-08" db="EMBL/GenBank/DDBJ databases">
        <authorList>
            <person name="Lu H."/>
        </authorList>
    </citation>
    <scope>NUCLEOTIDE SEQUENCE [LARGE SCALE GENOMIC DNA]</scope>
    <source>
        <strain evidence="13 14">DXS20W</strain>
    </source>
</reference>
<evidence type="ECO:0000259" key="11">
    <source>
        <dbReference type="PROSITE" id="PS50112"/>
    </source>
</evidence>
<dbReference type="InterPro" id="IPR005467">
    <property type="entry name" value="His_kinase_dom"/>
</dbReference>
<dbReference type="EC" id="2.7.13.3" evidence="2"/>
<dbReference type="Gene3D" id="3.40.50.2300">
    <property type="match status" value="2"/>
</dbReference>
<protein>
    <recommendedName>
        <fullName evidence="2">histidine kinase</fullName>
        <ecNumber evidence="2">2.7.13.3</ecNumber>
    </recommendedName>
</protein>
<dbReference type="CDD" id="cd00082">
    <property type="entry name" value="HisKA"/>
    <property type="match status" value="1"/>
</dbReference>
<keyword evidence="6" id="KW-0418">Kinase</keyword>
<feature type="coiled-coil region" evidence="9">
    <location>
        <begin position="627"/>
        <end position="661"/>
    </location>
</feature>
<evidence type="ECO:0000256" key="7">
    <source>
        <dbReference type="ARBA" id="ARBA00022840"/>
    </source>
</evidence>
<evidence type="ECO:0000256" key="1">
    <source>
        <dbReference type="ARBA" id="ARBA00000085"/>
    </source>
</evidence>
<dbReference type="PROSITE" id="PS50109">
    <property type="entry name" value="HIS_KIN"/>
    <property type="match status" value="1"/>
</dbReference>
<keyword evidence="14" id="KW-1185">Reference proteome</keyword>
<feature type="domain" description="PAS" evidence="11">
    <location>
        <begin position="495"/>
        <end position="543"/>
    </location>
</feature>
<dbReference type="InterPro" id="IPR000700">
    <property type="entry name" value="PAS-assoc_C"/>
</dbReference>
<dbReference type="InterPro" id="IPR004358">
    <property type="entry name" value="Sig_transdc_His_kin-like_C"/>
</dbReference>
<accession>A0ABW7GN94</accession>
<dbReference type="CDD" id="cd00130">
    <property type="entry name" value="PAS"/>
    <property type="match status" value="2"/>
</dbReference>
<name>A0ABW7GN94_9BURK</name>
<dbReference type="EMBL" id="JBIGHX010000006">
    <property type="protein sequence ID" value="MFG6463426.1"/>
    <property type="molecule type" value="Genomic_DNA"/>
</dbReference>
<dbReference type="Pfam" id="PF13426">
    <property type="entry name" value="PAS_9"/>
    <property type="match status" value="1"/>
</dbReference>
<dbReference type="NCBIfam" id="TIGR00229">
    <property type="entry name" value="sensory_box"/>
    <property type="match status" value="2"/>
</dbReference>
<dbReference type="Proteomes" id="UP001606302">
    <property type="component" value="Unassembled WGS sequence"/>
</dbReference>
<dbReference type="SMART" id="SM00387">
    <property type="entry name" value="HATPase_c"/>
    <property type="match status" value="1"/>
</dbReference>
<feature type="domain" description="Histidine kinase" evidence="10">
    <location>
        <begin position="677"/>
        <end position="908"/>
    </location>
</feature>
<dbReference type="InterPro" id="IPR003594">
    <property type="entry name" value="HATPase_dom"/>
</dbReference>
<dbReference type="SMART" id="SM00091">
    <property type="entry name" value="PAS"/>
    <property type="match status" value="2"/>
</dbReference>
<dbReference type="PANTHER" id="PTHR43065">
    <property type="entry name" value="SENSOR HISTIDINE KINASE"/>
    <property type="match status" value="1"/>
</dbReference>
<dbReference type="RefSeq" id="WP_394512445.1">
    <property type="nucleotide sequence ID" value="NZ_JBIGHX010000006.1"/>
</dbReference>
<keyword evidence="7" id="KW-0067">ATP-binding</keyword>
<dbReference type="PROSITE" id="PS50113">
    <property type="entry name" value="PAC"/>
    <property type="match status" value="2"/>
</dbReference>
<feature type="domain" description="PAC" evidence="12">
    <location>
        <begin position="444"/>
        <end position="494"/>
    </location>
</feature>
<evidence type="ECO:0000313" key="13">
    <source>
        <dbReference type="EMBL" id="MFG6463426.1"/>
    </source>
</evidence>
<keyword evidence="4" id="KW-0808">Transferase</keyword>
<evidence type="ECO:0000256" key="8">
    <source>
        <dbReference type="ARBA" id="ARBA00023012"/>
    </source>
</evidence>
<evidence type="ECO:0000256" key="2">
    <source>
        <dbReference type="ARBA" id="ARBA00012438"/>
    </source>
</evidence>
<dbReference type="InterPro" id="IPR035965">
    <property type="entry name" value="PAS-like_dom_sf"/>
</dbReference>
<dbReference type="InterPro" id="IPR000014">
    <property type="entry name" value="PAS"/>
</dbReference>
<dbReference type="SMART" id="SM00086">
    <property type="entry name" value="PAC"/>
    <property type="match status" value="1"/>
</dbReference>
<dbReference type="PROSITE" id="PS50112">
    <property type="entry name" value="PAS"/>
    <property type="match status" value="2"/>
</dbReference>
<dbReference type="InterPro" id="IPR001610">
    <property type="entry name" value="PAC"/>
</dbReference>
<dbReference type="PRINTS" id="PR00344">
    <property type="entry name" value="BCTRLSENSOR"/>
</dbReference>
<evidence type="ECO:0000256" key="6">
    <source>
        <dbReference type="ARBA" id="ARBA00022777"/>
    </source>
</evidence>
<evidence type="ECO:0000256" key="5">
    <source>
        <dbReference type="ARBA" id="ARBA00022741"/>
    </source>
</evidence>
<gene>
    <name evidence="13" type="ORF">ACG04Q_17765</name>
</gene>
<evidence type="ECO:0000259" key="12">
    <source>
        <dbReference type="PROSITE" id="PS50113"/>
    </source>
</evidence>